<reference evidence="3 4" key="1">
    <citation type="submission" date="2023-06" db="EMBL/GenBank/DDBJ databases">
        <authorList>
            <person name="Oyuntsetseg B."/>
            <person name="Kim S.B."/>
        </authorList>
    </citation>
    <scope>NUCLEOTIDE SEQUENCE [LARGE SCALE GENOMIC DNA]</scope>
    <source>
        <strain evidence="3 4">2-15</strain>
    </source>
</reference>
<dbReference type="SUPFAM" id="SSF56784">
    <property type="entry name" value="HAD-like"/>
    <property type="match status" value="1"/>
</dbReference>
<accession>A0A9Y2MUM0</accession>
<dbReference type="RefSeq" id="WP_285969755.1">
    <property type="nucleotide sequence ID" value="NZ_CP127294.1"/>
</dbReference>
<dbReference type="PANTHER" id="PTHR31284:SF10">
    <property type="entry name" value="ACID PHOSPHATASE-LIKE PROTEIN"/>
    <property type="match status" value="1"/>
</dbReference>
<evidence type="ECO:0000256" key="2">
    <source>
        <dbReference type="SAM" id="SignalP"/>
    </source>
</evidence>
<evidence type="ECO:0000313" key="3">
    <source>
        <dbReference type="EMBL" id="WIX79061.1"/>
    </source>
</evidence>
<organism evidence="3 4">
    <name type="scientific">Amycolatopsis carbonis</name>
    <dbReference type="NCBI Taxonomy" id="715471"/>
    <lineage>
        <taxon>Bacteria</taxon>
        <taxon>Bacillati</taxon>
        <taxon>Actinomycetota</taxon>
        <taxon>Actinomycetes</taxon>
        <taxon>Pseudonocardiales</taxon>
        <taxon>Pseudonocardiaceae</taxon>
        <taxon>Amycolatopsis</taxon>
    </lineage>
</organism>
<dbReference type="KEGG" id="acab:QRX50_48390"/>
<dbReference type="InterPro" id="IPR005519">
    <property type="entry name" value="Acid_phosphat_B-like"/>
</dbReference>
<dbReference type="InterPro" id="IPR036412">
    <property type="entry name" value="HAD-like_sf"/>
</dbReference>
<dbReference type="AlphaFoldDB" id="A0A9Y2MUM0"/>
<sequence>MSRFPVLFKLAAAAAIGATVAGGATALAGSDAVTAAHGREPANIGQVKNDVKAYYGDYLDASGKHHYSDSSRFVTDTKRVVADSKRYLTQKLGTVKSPAIVLDVDDTSEVTYGWEADNDFGFDPVKQQQAIDNGTFVANKPVLELANWAAQRGVKVYFLTGRSTPQGPQSLKNLANEGYPAPAGAFFKPAGTAPDYLPCGLTCTTIQYKSGTRAHIQATGAHIVLNLGDQFSDLEGGYADHPVKLPNPMYYLP</sequence>
<name>A0A9Y2MUM0_9PSEU</name>
<feature type="chain" id="PRO_5040854258" evidence="2">
    <location>
        <begin position="27"/>
        <end position="253"/>
    </location>
</feature>
<keyword evidence="4" id="KW-1185">Reference proteome</keyword>
<dbReference type="InterPro" id="IPR023214">
    <property type="entry name" value="HAD_sf"/>
</dbReference>
<dbReference type="EMBL" id="CP127294">
    <property type="protein sequence ID" value="WIX79061.1"/>
    <property type="molecule type" value="Genomic_DNA"/>
</dbReference>
<feature type="signal peptide" evidence="2">
    <location>
        <begin position="1"/>
        <end position="26"/>
    </location>
</feature>
<evidence type="ECO:0000313" key="4">
    <source>
        <dbReference type="Proteomes" id="UP001236014"/>
    </source>
</evidence>
<evidence type="ECO:0000256" key="1">
    <source>
        <dbReference type="ARBA" id="ARBA00022729"/>
    </source>
</evidence>
<dbReference type="PANTHER" id="PTHR31284">
    <property type="entry name" value="ACID PHOSPHATASE-LIKE PROTEIN"/>
    <property type="match status" value="1"/>
</dbReference>
<dbReference type="Proteomes" id="UP001236014">
    <property type="component" value="Chromosome"/>
</dbReference>
<keyword evidence="1 2" id="KW-0732">Signal</keyword>
<dbReference type="Gene3D" id="3.40.50.1000">
    <property type="entry name" value="HAD superfamily/HAD-like"/>
    <property type="match status" value="1"/>
</dbReference>
<proteinExistence type="predicted"/>
<dbReference type="Pfam" id="PF03767">
    <property type="entry name" value="Acid_phosphat_B"/>
    <property type="match status" value="1"/>
</dbReference>
<protein>
    <submittedName>
        <fullName evidence="3">HAD family acid phosphatase</fullName>
    </submittedName>
</protein>
<gene>
    <name evidence="3" type="ORF">QRX50_48390</name>
</gene>